<dbReference type="OMA" id="NMDAYPV"/>
<dbReference type="VEuPathDB" id="TriTrypDB:Lsey_0059_0130"/>
<dbReference type="SUPFAM" id="SSF101601">
    <property type="entry name" value="Smp-1-like"/>
    <property type="match status" value="1"/>
</dbReference>
<evidence type="ECO:0000259" key="1">
    <source>
        <dbReference type="Pfam" id="PF09149"/>
    </source>
</evidence>
<evidence type="ECO:0000313" key="2">
    <source>
        <dbReference type="EMBL" id="KPI88165.1"/>
    </source>
</evidence>
<organism evidence="2 3">
    <name type="scientific">Leptomonas seymouri</name>
    <dbReference type="NCBI Taxonomy" id="5684"/>
    <lineage>
        <taxon>Eukaryota</taxon>
        <taxon>Discoba</taxon>
        <taxon>Euglenozoa</taxon>
        <taxon>Kinetoplastea</taxon>
        <taxon>Metakinetoplastina</taxon>
        <taxon>Trypanosomatida</taxon>
        <taxon>Trypanosomatidae</taxon>
        <taxon>Leishmaniinae</taxon>
        <taxon>Leptomonas</taxon>
    </lineage>
</organism>
<accession>A0A0N1HYV4</accession>
<dbReference type="OrthoDB" id="256352at2759"/>
<protein>
    <submittedName>
        <fullName evidence="2">Putative Calpain-like cysteine peptidase</fullName>
    </submittedName>
</protein>
<dbReference type="PANTHER" id="PTHR47047">
    <property type="entry name" value="PUTATIVE-RELATED-RELATED"/>
    <property type="match status" value="1"/>
</dbReference>
<proteinExistence type="predicted"/>
<comment type="caution">
    <text evidence="2">The sequence shown here is derived from an EMBL/GenBank/DDBJ whole genome shotgun (WGS) entry which is preliminary data.</text>
</comment>
<dbReference type="EMBL" id="LJSK01000059">
    <property type="protein sequence ID" value="KPI88165.1"/>
    <property type="molecule type" value="Genomic_DNA"/>
</dbReference>
<dbReference type="Proteomes" id="UP000038009">
    <property type="component" value="Unassembled WGS sequence"/>
</dbReference>
<dbReference type="PANTHER" id="PTHR47047:SF3">
    <property type="entry name" value="PUTATIVE-RELATED"/>
    <property type="match status" value="1"/>
</dbReference>
<evidence type="ECO:0000313" key="3">
    <source>
        <dbReference type="Proteomes" id="UP000038009"/>
    </source>
</evidence>
<name>A0A0N1HYV4_LEPSE</name>
<dbReference type="InterPro" id="IPR015232">
    <property type="entry name" value="DUF1935"/>
</dbReference>
<dbReference type="Pfam" id="PF09149">
    <property type="entry name" value="DUF1935"/>
    <property type="match status" value="1"/>
</dbReference>
<dbReference type="InterPro" id="IPR013780">
    <property type="entry name" value="Glyco_hydro_b"/>
</dbReference>
<feature type="domain" description="DUF1935" evidence="1">
    <location>
        <begin position="12"/>
        <end position="117"/>
    </location>
</feature>
<keyword evidence="3" id="KW-1185">Reference proteome</keyword>
<dbReference type="AlphaFoldDB" id="A0A0N1HYV4"/>
<gene>
    <name evidence="2" type="ORF">ABL78_2742</name>
</gene>
<reference evidence="2 3" key="1">
    <citation type="journal article" date="2015" name="PLoS Pathog.">
        <title>Leptomonas seymouri: Adaptations to the Dixenous Life Cycle Analyzed by Genome Sequencing, Transcriptome Profiling and Co-infection with Leishmania donovani.</title>
        <authorList>
            <person name="Kraeva N."/>
            <person name="Butenko A."/>
            <person name="Hlavacova J."/>
            <person name="Kostygov A."/>
            <person name="Myskova J."/>
            <person name="Grybchuk D."/>
            <person name="Lestinova T."/>
            <person name="Votypka J."/>
            <person name="Volf P."/>
            <person name="Opperdoes F."/>
            <person name="Flegontov P."/>
            <person name="Lukes J."/>
            <person name="Yurchenko V."/>
        </authorList>
    </citation>
    <scope>NUCLEOTIDE SEQUENCE [LARGE SCALE GENOMIC DNA]</scope>
    <source>
        <strain evidence="2 3">ATCC 30220</strain>
    </source>
</reference>
<sequence length="120" mass="13393">MGCASSTAKVRFLNGKPAFKGDAMVKGFEKGNGLLFRIIKHGKKNHQTWAFYNDTKQYAMRVRTTFNSDCDIRALGETTLEEDGGEWVASVTVPPGETMMFIEGRVNGFRSKMDAFKVES</sequence>
<dbReference type="InterPro" id="IPR036310">
    <property type="entry name" value="Smp-1-like_sf"/>
</dbReference>
<dbReference type="Gene3D" id="2.60.40.1180">
    <property type="entry name" value="Golgi alpha-mannosidase II"/>
    <property type="match status" value="1"/>
</dbReference>
<dbReference type="FunFam" id="2.60.40.1180:FF:000033">
    <property type="entry name" value="Calpain-like cysteine peptidase, putative"/>
    <property type="match status" value="1"/>
</dbReference>